<evidence type="ECO:0000313" key="4">
    <source>
        <dbReference type="Proteomes" id="UP000095768"/>
    </source>
</evidence>
<accession>A0A1D4Q697</accession>
<dbReference type="RefSeq" id="WP_069996163.1">
    <property type="nucleotide sequence ID" value="NZ_FMPG01000012.1"/>
</dbReference>
<dbReference type="AlphaFoldDB" id="A0A1D4Q697"/>
<protein>
    <submittedName>
        <fullName evidence="2">Uncharacterized protein</fullName>
    </submittedName>
</protein>
<evidence type="ECO:0000313" key="3">
    <source>
        <dbReference type="Proteomes" id="UP000095412"/>
    </source>
</evidence>
<evidence type="ECO:0000313" key="1">
    <source>
        <dbReference type="EMBL" id="SCT23662.1"/>
    </source>
</evidence>
<dbReference type="Proteomes" id="UP000095768">
    <property type="component" value="Unassembled WGS sequence"/>
</dbReference>
<gene>
    <name evidence="2" type="ORF">SAMEA2297795_02206</name>
    <name evidence="1" type="ORF">SAMEA2297796_01989</name>
</gene>
<evidence type="ECO:0000313" key="2">
    <source>
        <dbReference type="EMBL" id="SCT30719.1"/>
    </source>
</evidence>
<organism evidence="2 4">
    <name type="scientific">Staphylococcus caeli</name>
    <dbReference type="NCBI Taxonomy" id="2201815"/>
    <lineage>
        <taxon>Bacteria</taxon>
        <taxon>Bacillati</taxon>
        <taxon>Bacillota</taxon>
        <taxon>Bacilli</taxon>
        <taxon>Bacillales</taxon>
        <taxon>Staphylococcaceae</taxon>
        <taxon>Staphylococcus</taxon>
    </lineage>
</organism>
<dbReference type="Proteomes" id="UP000095412">
    <property type="component" value="Unassembled WGS sequence"/>
</dbReference>
<dbReference type="EMBL" id="FMPI01000016">
    <property type="protein sequence ID" value="SCT23662.1"/>
    <property type="molecule type" value="Genomic_DNA"/>
</dbReference>
<dbReference type="OrthoDB" id="2394768at2"/>
<name>A0A1D4Q697_9STAP</name>
<keyword evidence="3" id="KW-1185">Reference proteome</keyword>
<reference evidence="2 4" key="1">
    <citation type="submission" date="2016-09" db="EMBL/GenBank/DDBJ databases">
        <authorList>
            <consortium name="Pathogen Informatics"/>
        </authorList>
    </citation>
    <scope>NUCLEOTIDE SEQUENCE [LARGE SCALE GENOMIC DNA]</scope>
    <source>
        <strain evidence="2 4">82B</strain>
    </source>
</reference>
<proteinExistence type="predicted"/>
<sequence>MKLTYLPEWQIINQSKQSFAIQEDETSISLVSPINDYAMGILSQVFFTIDQGKVIQTQIENNSKSLKVEINASKSQILIQDL</sequence>
<dbReference type="EMBL" id="FMPG01000012">
    <property type="protein sequence ID" value="SCT30719.1"/>
    <property type="molecule type" value="Genomic_DNA"/>
</dbReference>
<reference evidence="1 3" key="2">
    <citation type="submission" date="2016-09" db="EMBL/GenBank/DDBJ databases">
        <authorList>
            <consortium name="Pathogen Informatics"/>
            <person name="Sun Q."/>
            <person name="Inoue M."/>
        </authorList>
    </citation>
    <scope>NUCLEOTIDE SEQUENCE [LARGE SCALE GENOMIC DNA]</scope>
    <source>
        <strain evidence="1 3">82C</strain>
    </source>
</reference>